<dbReference type="STRING" id="933852.A0A0C3BS03"/>
<organism evidence="2 3">
    <name type="scientific">Serendipita vermifera MAFF 305830</name>
    <dbReference type="NCBI Taxonomy" id="933852"/>
    <lineage>
        <taxon>Eukaryota</taxon>
        <taxon>Fungi</taxon>
        <taxon>Dikarya</taxon>
        <taxon>Basidiomycota</taxon>
        <taxon>Agaricomycotina</taxon>
        <taxon>Agaricomycetes</taxon>
        <taxon>Sebacinales</taxon>
        <taxon>Serendipitaceae</taxon>
        <taxon>Serendipita</taxon>
    </lineage>
</organism>
<evidence type="ECO:0000313" key="2">
    <source>
        <dbReference type="EMBL" id="KIM34156.1"/>
    </source>
</evidence>
<dbReference type="Pfam" id="PF13417">
    <property type="entry name" value="GST_N_3"/>
    <property type="match status" value="1"/>
</dbReference>
<evidence type="ECO:0000259" key="1">
    <source>
        <dbReference type="Pfam" id="PF13417"/>
    </source>
</evidence>
<evidence type="ECO:0000313" key="3">
    <source>
        <dbReference type="Proteomes" id="UP000054097"/>
    </source>
</evidence>
<dbReference type="Gene3D" id="3.40.30.10">
    <property type="entry name" value="Glutaredoxin"/>
    <property type="match status" value="1"/>
</dbReference>
<reference evidence="2 3" key="1">
    <citation type="submission" date="2014-04" db="EMBL/GenBank/DDBJ databases">
        <authorList>
            <consortium name="DOE Joint Genome Institute"/>
            <person name="Kuo A."/>
            <person name="Zuccaro A."/>
            <person name="Kohler A."/>
            <person name="Nagy L.G."/>
            <person name="Floudas D."/>
            <person name="Copeland A."/>
            <person name="Barry K.W."/>
            <person name="Cichocki N."/>
            <person name="Veneault-Fourrey C."/>
            <person name="LaButti K."/>
            <person name="Lindquist E.A."/>
            <person name="Lipzen A."/>
            <person name="Lundell T."/>
            <person name="Morin E."/>
            <person name="Murat C."/>
            <person name="Sun H."/>
            <person name="Tunlid A."/>
            <person name="Henrissat B."/>
            <person name="Grigoriev I.V."/>
            <person name="Hibbett D.S."/>
            <person name="Martin F."/>
            <person name="Nordberg H.P."/>
            <person name="Cantor M.N."/>
            <person name="Hua S.X."/>
        </authorList>
    </citation>
    <scope>NUCLEOTIDE SEQUENCE [LARGE SCALE GENOMIC DNA]</scope>
    <source>
        <strain evidence="2 3">MAFF 305830</strain>
    </source>
</reference>
<gene>
    <name evidence="2" type="ORF">M408DRAFT_325648</name>
</gene>
<dbReference type="OrthoDB" id="412788at2759"/>
<dbReference type="Proteomes" id="UP000054097">
    <property type="component" value="Unassembled WGS sequence"/>
</dbReference>
<dbReference type="HOGENOM" id="CLU_063115_1_0_1"/>
<protein>
    <recommendedName>
        <fullName evidence="1">GST N-terminal domain-containing protein</fullName>
    </recommendedName>
</protein>
<reference evidence="3" key="2">
    <citation type="submission" date="2015-01" db="EMBL/GenBank/DDBJ databases">
        <title>Evolutionary Origins and Diversification of the Mycorrhizal Mutualists.</title>
        <authorList>
            <consortium name="DOE Joint Genome Institute"/>
            <consortium name="Mycorrhizal Genomics Consortium"/>
            <person name="Kohler A."/>
            <person name="Kuo A."/>
            <person name="Nagy L.G."/>
            <person name="Floudas D."/>
            <person name="Copeland A."/>
            <person name="Barry K.W."/>
            <person name="Cichocki N."/>
            <person name="Veneault-Fourrey C."/>
            <person name="LaButti K."/>
            <person name="Lindquist E.A."/>
            <person name="Lipzen A."/>
            <person name="Lundell T."/>
            <person name="Morin E."/>
            <person name="Murat C."/>
            <person name="Riley R."/>
            <person name="Ohm R."/>
            <person name="Sun H."/>
            <person name="Tunlid A."/>
            <person name="Henrissat B."/>
            <person name="Grigoriev I.V."/>
            <person name="Hibbett D.S."/>
            <person name="Martin F."/>
        </authorList>
    </citation>
    <scope>NUCLEOTIDE SEQUENCE [LARGE SCALE GENOMIC DNA]</scope>
    <source>
        <strain evidence="3">MAFF 305830</strain>
    </source>
</reference>
<sequence>MSKPILYRFEGSVWAAVPELAFQELGYTDEVVQERVNLMEGGNFELSYVKTSPQATLPALVTPDGQLYDSTIKVTRYLIDNAPANAKIGKSIGEEILEIVHEDKIDPNFFMVAARNPEELKVKNAGASGAFFRGRQVTLERVAPTVPPELKAFYDAKLAGNGGAIAIYTGAAPADKVEGYFKASQQNWDAVANFVTVVLPKYLPAQGFTGGDAPGEADFHIGAWLARIAAVLGAKNEKDAWKIFAAFGEVPASVSQYWQTWQARESWSVVYKGGLH</sequence>
<dbReference type="CDD" id="cd00570">
    <property type="entry name" value="GST_N_family"/>
    <property type="match status" value="1"/>
</dbReference>
<proteinExistence type="predicted"/>
<feature type="domain" description="GST N-terminal" evidence="1">
    <location>
        <begin position="6"/>
        <end position="84"/>
    </location>
</feature>
<dbReference type="SUPFAM" id="SSF52833">
    <property type="entry name" value="Thioredoxin-like"/>
    <property type="match status" value="1"/>
</dbReference>
<name>A0A0C3BS03_SERVB</name>
<keyword evidence="3" id="KW-1185">Reference proteome</keyword>
<accession>A0A0C3BS03</accession>
<dbReference type="InterPro" id="IPR036249">
    <property type="entry name" value="Thioredoxin-like_sf"/>
</dbReference>
<dbReference type="InterPro" id="IPR004045">
    <property type="entry name" value="Glutathione_S-Trfase_N"/>
</dbReference>
<dbReference type="AlphaFoldDB" id="A0A0C3BS03"/>
<dbReference type="EMBL" id="KN824277">
    <property type="protein sequence ID" value="KIM34156.1"/>
    <property type="molecule type" value="Genomic_DNA"/>
</dbReference>